<feature type="domain" description="Saccharopine dehydrogenase NADP binding" evidence="2">
    <location>
        <begin position="3"/>
        <end position="125"/>
    </location>
</feature>
<dbReference type="GeneID" id="97821105"/>
<evidence type="ECO:0000313" key="4">
    <source>
        <dbReference type="EMBL" id="MEL5987781.1"/>
    </source>
</evidence>
<dbReference type="InterPro" id="IPR051168">
    <property type="entry name" value="AASS"/>
</dbReference>
<feature type="domain" description="Saccharopine dehydrogenase-like C-terminal" evidence="3">
    <location>
        <begin position="129"/>
        <end position="376"/>
    </location>
</feature>
<keyword evidence="1" id="KW-0560">Oxidoreductase</keyword>
<evidence type="ECO:0000256" key="1">
    <source>
        <dbReference type="ARBA" id="ARBA00023002"/>
    </source>
</evidence>
<sequence>MKVTILGAGLMGKEVARDLVNSSNVDKVYLTDIDIEKVRTFVEQLNSDKIELLTVDAYDDEQLCEVMGKADVVVNALFYKFNVRVAKLAIELGVHLVDLGGHIGGITDEVLKLDEEAKKKGVTIIPDLGLAPGMTNILAGYGASKLDRVNAIKIYVGGIPASPKPPLDYSVVYSLDGVFDHYTKPSLIVRDGMIRELPSLSEVENLYFPGFIGLEAFHTSGGLSTLARTFSKLHTLEYKTIRYAGHAERFKLLVDLGLTQKGNEVEVDNGITVDMREVMKQYLENKLSLGDQEDVVLLRVEVHGEANEERVSFEYDMVTYRDKNSGETAMARTTANTISVVAKLIGDGTITERGVIPPELAVPGEKYMTEMNHHGVTITETMLMSTNIIKG</sequence>
<dbReference type="Pfam" id="PF03435">
    <property type="entry name" value="Sacchrp_dh_NADP"/>
    <property type="match status" value="1"/>
</dbReference>
<dbReference type="SUPFAM" id="SSF51735">
    <property type="entry name" value="NAD(P)-binding Rossmann-fold domains"/>
    <property type="match status" value="1"/>
</dbReference>
<dbReference type="Gene3D" id="3.30.360.10">
    <property type="entry name" value="Dihydrodipicolinate Reductase, domain 2"/>
    <property type="match status" value="1"/>
</dbReference>
<dbReference type="Proteomes" id="UP001398420">
    <property type="component" value="Unassembled WGS sequence"/>
</dbReference>
<dbReference type="Pfam" id="PF16653">
    <property type="entry name" value="Sacchrp_dh_C"/>
    <property type="match status" value="1"/>
</dbReference>
<organism evidence="4 5">
    <name type="scientific">Kurthia gibsonii</name>
    <dbReference type="NCBI Taxonomy" id="33946"/>
    <lineage>
        <taxon>Bacteria</taxon>
        <taxon>Bacillati</taxon>
        <taxon>Bacillota</taxon>
        <taxon>Bacilli</taxon>
        <taxon>Bacillales</taxon>
        <taxon>Caryophanaceae</taxon>
        <taxon>Kurthia</taxon>
    </lineage>
</organism>
<name>A0ABU9LJE1_9BACL</name>
<dbReference type="InterPro" id="IPR005097">
    <property type="entry name" value="Sacchrp_dh_NADP-bd"/>
</dbReference>
<gene>
    <name evidence="4" type="ORF">AAF454_05065</name>
</gene>
<dbReference type="InterPro" id="IPR032095">
    <property type="entry name" value="Sacchrp_dh-like_C"/>
</dbReference>
<dbReference type="RefSeq" id="WP_068456257.1">
    <property type="nucleotide sequence ID" value="NZ_BJOB01000013.1"/>
</dbReference>
<protein>
    <submittedName>
        <fullName evidence="4">Saccharopine dehydrogenase C-terminal domain-containing protein</fullName>
    </submittedName>
</protein>
<accession>A0ABU9LJE1</accession>
<proteinExistence type="predicted"/>
<dbReference type="Gene3D" id="3.40.50.720">
    <property type="entry name" value="NAD(P)-binding Rossmann-like Domain"/>
    <property type="match status" value="1"/>
</dbReference>
<evidence type="ECO:0000259" key="2">
    <source>
        <dbReference type="Pfam" id="PF03435"/>
    </source>
</evidence>
<reference evidence="4 5" key="1">
    <citation type="submission" date="2024-04" db="EMBL/GenBank/DDBJ databases">
        <authorList>
            <person name="Wu Y.S."/>
            <person name="Zhang L."/>
        </authorList>
    </citation>
    <scope>NUCLEOTIDE SEQUENCE [LARGE SCALE GENOMIC DNA]</scope>
    <source>
        <strain evidence="4 5">KG-01</strain>
    </source>
</reference>
<dbReference type="PANTHER" id="PTHR11133:SF22">
    <property type="entry name" value="ALPHA-AMINOADIPIC SEMIALDEHYDE SYNTHASE, MITOCHONDRIAL"/>
    <property type="match status" value="1"/>
</dbReference>
<dbReference type="PANTHER" id="PTHR11133">
    <property type="entry name" value="SACCHAROPINE DEHYDROGENASE"/>
    <property type="match status" value="1"/>
</dbReference>
<dbReference type="SUPFAM" id="SSF55347">
    <property type="entry name" value="Glyceraldehyde-3-phosphate dehydrogenase-like, C-terminal domain"/>
    <property type="match status" value="1"/>
</dbReference>
<dbReference type="EMBL" id="JBCEWA010000003">
    <property type="protein sequence ID" value="MEL5987781.1"/>
    <property type="molecule type" value="Genomic_DNA"/>
</dbReference>
<comment type="caution">
    <text evidence="4">The sequence shown here is derived from an EMBL/GenBank/DDBJ whole genome shotgun (WGS) entry which is preliminary data.</text>
</comment>
<evidence type="ECO:0000313" key="5">
    <source>
        <dbReference type="Proteomes" id="UP001398420"/>
    </source>
</evidence>
<dbReference type="InterPro" id="IPR036291">
    <property type="entry name" value="NAD(P)-bd_dom_sf"/>
</dbReference>
<keyword evidence="5" id="KW-1185">Reference proteome</keyword>
<evidence type="ECO:0000259" key="3">
    <source>
        <dbReference type="Pfam" id="PF16653"/>
    </source>
</evidence>